<protein>
    <submittedName>
        <fullName evidence="1">Uncharacterized protein</fullName>
    </submittedName>
</protein>
<comment type="caution">
    <text evidence="1">The sequence shown here is derived from an EMBL/GenBank/DDBJ whole genome shotgun (WGS) entry which is preliminary data.</text>
</comment>
<proteinExistence type="predicted"/>
<evidence type="ECO:0000313" key="1">
    <source>
        <dbReference type="EMBL" id="RMZ96800.1"/>
    </source>
</evidence>
<sequence>LFFVLYVNFPLSHKLVGDFHTFVLVTKTSFHTSTSIVFVSEIILARRVLLDLINFNRIPRNIKFSLSISKFYRTVLLTTYFAQFNI</sequence>
<reference evidence="1 2" key="1">
    <citation type="journal article" date="2018" name="Sci. Rep.">
        <title>Genomic signatures of local adaptation to the degree of environmental predictability in rotifers.</title>
        <authorList>
            <person name="Franch-Gras L."/>
            <person name="Hahn C."/>
            <person name="Garcia-Roger E.M."/>
            <person name="Carmona M.J."/>
            <person name="Serra M."/>
            <person name="Gomez A."/>
        </authorList>
    </citation>
    <scope>NUCLEOTIDE SEQUENCE [LARGE SCALE GENOMIC DNA]</scope>
    <source>
        <strain evidence="1">HYR1</strain>
    </source>
</reference>
<evidence type="ECO:0000313" key="2">
    <source>
        <dbReference type="Proteomes" id="UP000276133"/>
    </source>
</evidence>
<accession>A0A3M7PDF9</accession>
<keyword evidence="2" id="KW-1185">Reference proteome</keyword>
<dbReference type="AlphaFoldDB" id="A0A3M7PDF9"/>
<organism evidence="1 2">
    <name type="scientific">Brachionus plicatilis</name>
    <name type="common">Marine rotifer</name>
    <name type="synonym">Brachionus muelleri</name>
    <dbReference type="NCBI Taxonomy" id="10195"/>
    <lineage>
        <taxon>Eukaryota</taxon>
        <taxon>Metazoa</taxon>
        <taxon>Spiralia</taxon>
        <taxon>Gnathifera</taxon>
        <taxon>Rotifera</taxon>
        <taxon>Eurotatoria</taxon>
        <taxon>Monogononta</taxon>
        <taxon>Pseudotrocha</taxon>
        <taxon>Ploima</taxon>
        <taxon>Brachionidae</taxon>
        <taxon>Brachionus</taxon>
    </lineage>
</organism>
<name>A0A3M7PDF9_BRAPC</name>
<dbReference type="Proteomes" id="UP000276133">
    <property type="component" value="Unassembled WGS sequence"/>
</dbReference>
<gene>
    <name evidence="1" type="ORF">BpHYR1_042297</name>
</gene>
<dbReference type="EMBL" id="REGN01011894">
    <property type="protein sequence ID" value="RMZ96800.1"/>
    <property type="molecule type" value="Genomic_DNA"/>
</dbReference>
<feature type="non-terminal residue" evidence="1">
    <location>
        <position position="1"/>
    </location>
</feature>